<dbReference type="InterPro" id="IPR001247">
    <property type="entry name" value="ExoRNase_PH_dom1"/>
</dbReference>
<keyword evidence="11" id="KW-1185">Reference proteome</keyword>
<dbReference type="PANTHER" id="PTHR11953:SF0">
    <property type="entry name" value="EXOSOME COMPLEX COMPONENT RRP41"/>
    <property type="match status" value="1"/>
</dbReference>
<keyword evidence="5 7" id="KW-0548">Nucleotidyltransferase</keyword>
<dbReference type="CDD" id="cd11362">
    <property type="entry name" value="RNase_PH_bact"/>
    <property type="match status" value="1"/>
</dbReference>
<feature type="domain" description="Exoribonuclease phosphorolytic" evidence="9">
    <location>
        <begin position="161"/>
        <end position="226"/>
    </location>
</feature>
<evidence type="ECO:0000256" key="3">
    <source>
        <dbReference type="ARBA" id="ARBA00022555"/>
    </source>
</evidence>
<dbReference type="Pfam" id="PF03725">
    <property type="entry name" value="RNase_PH_C"/>
    <property type="match status" value="1"/>
</dbReference>
<dbReference type="GO" id="GO:0009022">
    <property type="term" value="F:tRNA nucleotidyltransferase activity"/>
    <property type="evidence" value="ECO:0007669"/>
    <property type="project" value="UniProtKB-UniRule"/>
</dbReference>
<feature type="domain" description="Exoribonuclease phosphorolytic" evidence="8">
    <location>
        <begin position="12"/>
        <end position="142"/>
    </location>
</feature>
<dbReference type="InterPro" id="IPR036345">
    <property type="entry name" value="ExoRNase_PH_dom2_sf"/>
</dbReference>
<dbReference type="GO" id="GO:0000049">
    <property type="term" value="F:tRNA binding"/>
    <property type="evidence" value="ECO:0007669"/>
    <property type="project" value="UniProtKB-UniRule"/>
</dbReference>
<dbReference type="GO" id="GO:0000175">
    <property type="term" value="F:3'-5'-RNA exonuclease activity"/>
    <property type="evidence" value="ECO:0007669"/>
    <property type="project" value="UniProtKB-UniRule"/>
</dbReference>
<evidence type="ECO:0000256" key="1">
    <source>
        <dbReference type="ARBA" id="ARBA00006678"/>
    </source>
</evidence>
<dbReference type="SUPFAM" id="SSF54211">
    <property type="entry name" value="Ribosomal protein S5 domain 2-like"/>
    <property type="match status" value="1"/>
</dbReference>
<evidence type="ECO:0000256" key="5">
    <source>
        <dbReference type="ARBA" id="ARBA00022695"/>
    </source>
</evidence>
<dbReference type="InterPro" id="IPR002381">
    <property type="entry name" value="RNase_PH_bac-type"/>
</dbReference>
<protein>
    <recommendedName>
        <fullName evidence="7">Ribonuclease PH</fullName>
        <shortName evidence="7">RNase PH</shortName>
        <ecNumber evidence="7">2.7.7.56</ecNumber>
    </recommendedName>
    <alternativeName>
        <fullName evidence="7">tRNA nucleotidyltransferase</fullName>
    </alternativeName>
</protein>
<dbReference type="InterPro" id="IPR027408">
    <property type="entry name" value="PNPase/RNase_PH_dom_sf"/>
</dbReference>
<comment type="catalytic activity">
    <reaction evidence="7">
        <text>tRNA(n+1) + phosphate = tRNA(n) + a ribonucleoside 5'-diphosphate</text>
        <dbReference type="Rhea" id="RHEA:10628"/>
        <dbReference type="Rhea" id="RHEA-COMP:17343"/>
        <dbReference type="Rhea" id="RHEA-COMP:17344"/>
        <dbReference type="ChEBI" id="CHEBI:43474"/>
        <dbReference type="ChEBI" id="CHEBI:57930"/>
        <dbReference type="ChEBI" id="CHEBI:173114"/>
        <dbReference type="EC" id="2.7.7.56"/>
    </reaction>
</comment>
<evidence type="ECO:0000256" key="7">
    <source>
        <dbReference type="HAMAP-Rule" id="MF_00564"/>
    </source>
</evidence>
<dbReference type="RefSeq" id="WP_137449561.1">
    <property type="nucleotide sequence ID" value="NZ_SZZH01000001.1"/>
</dbReference>
<keyword evidence="6" id="KW-0694">RNA-binding</keyword>
<dbReference type="HAMAP" id="MF_00564">
    <property type="entry name" value="RNase_PH"/>
    <property type="match status" value="1"/>
</dbReference>
<comment type="similarity">
    <text evidence="1 7">Belongs to the RNase PH family.</text>
</comment>
<accession>A0A4U6QPS0</accession>
<reference evidence="10 11" key="1">
    <citation type="submission" date="2019-05" db="EMBL/GenBank/DDBJ databases">
        <title>Nakamurella sp. N5BH11, whole genome shotgun sequence.</title>
        <authorList>
            <person name="Tuo L."/>
        </authorList>
    </citation>
    <scope>NUCLEOTIDE SEQUENCE [LARGE SCALE GENOMIC DNA]</scope>
    <source>
        <strain evidence="10 11">N5BH11</strain>
    </source>
</reference>
<dbReference type="InterPro" id="IPR015847">
    <property type="entry name" value="ExoRNase_PH_dom2"/>
</dbReference>
<dbReference type="GO" id="GO:0008033">
    <property type="term" value="P:tRNA processing"/>
    <property type="evidence" value="ECO:0007669"/>
    <property type="project" value="UniProtKB-UniRule"/>
</dbReference>
<dbReference type="Proteomes" id="UP000306985">
    <property type="component" value="Unassembled WGS sequence"/>
</dbReference>
<feature type="binding site" evidence="7">
    <location>
        <begin position="126"/>
        <end position="128"/>
    </location>
    <ligand>
        <name>phosphate</name>
        <dbReference type="ChEBI" id="CHEBI:43474"/>
        <note>substrate</note>
    </ligand>
</feature>
<dbReference type="AlphaFoldDB" id="A0A4U6QPS0"/>
<dbReference type="Gene3D" id="3.30.230.70">
    <property type="entry name" value="GHMP Kinase, N-terminal domain"/>
    <property type="match status" value="1"/>
</dbReference>
<evidence type="ECO:0000313" key="11">
    <source>
        <dbReference type="Proteomes" id="UP000306985"/>
    </source>
</evidence>
<dbReference type="PROSITE" id="PS01277">
    <property type="entry name" value="RIBONUCLEASE_PH"/>
    <property type="match status" value="1"/>
</dbReference>
<dbReference type="OrthoDB" id="9802265at2"/>
<dbReference type="InterPro" id="IPR018336">
    <property type="entry name" value="RNase_PH_CS"/>
</dbReference>
<dbReference type="GO" id="GO:0031125">
    <property type="term" value="P:rRNA 3'-end processing"/>
    <property type="evidence" value="ECO:0007669"/>
    <property type="project" value="UniProtKB-ARBA"/>
</dbReference>
<keyword evidence="4 7" id="KW-0819">tRNA processing</keyword>
<evidence type="ECO:0000259" key="8">
    <source>
        <dbReference type="Pfam" id="PF01138"/>
    </source>
</evidence>
<dbReference type="InterPro" id="IPR020568">
    <property type="entry name" value="Ribosomal_Su5_D2-typ_SF"/>
</dbReference>
<dbReference type="NCBIfam" id="TIGR01966">
    <property type="entry name" value="RNasePH"/>
    <property type="match status" value="1"/>
</dbReference>
<dbReference type="Pfam" id="PF01138">
    <property type="entry name" value="RNase_PH"/>
    <property type="match status" value="1"/>
</dbReference>
<sequence length="260" mass="27456">MMTRADGRADDELRPVRFTRAFQKHPAGSVLVEFGDTKVLCAASVTPGVPRWRKGSGLGWLTAEYAMLPSATNERSDRESVKGRVGGRTHEISRLIGRSLRACVDLKALGENTIAVDCDVLQADGGTRTAAITGAYVALADAVTLLRERKLLSDPQPLSCQIAAISVGVVGGRVRLDLPYEEDARAEVDMNVVATDAGTLVEVQGTGEGATFARSTLDTMVDLALAGIERLTELQRAALAEPLGNLSIVAADVVKGGSAR</sequence>
<proteinExistence type="inferred from homology"/>
<dbReference type="InterPro" id="IPR050080">
    <property type="entry name" value="RNase_PH"/>
</dbReference>
<comment type="function">
    <text evidence="7">Phosphorolytic 3'-5' exoribonuclease that plays an important role in tRNA 3'-end maturation. Removes nucleotide residues following the 3'-CCA terminus of tRNAs; can also add nucleotides to the ends of RNA molecules by using nucleoside diphosphates as substrates, but this may not be physiologically important. Probably plays a role in initiation of 16S rRNA degradation (leading to ribosome degradation) during starvation.</text>
</comment>
<dbReference type="FunFam" id="3.30.230.70:FF:000003">
    <property type="entry name" value="Ribonuclease PH"/>
    <property type="match status" value="1"/>
</dbReference>
<comment type="caution">
    <text evidence="10">The sequence shown here is derived from an EMBL/GenBank/DDBJ whole genome shotgun (WGS) entry which is preliminary data.</text>
</comment>
<evidence type="ECO:0000259" key="9">
    <source>
        <dbReference type="Pfam" id="PF03725"/>
    </source>
</evidence>
<comment type="subunit">
    <text evidence="7">Homohexameric ring arranged as a trimer of dimers.</text>
</comment>
<dbReference type="GO" id="GO:0016075">
    <property type="term" value="P:rRNA catabolic process"/>
    <property type="evidence" value="ECO:0007669"/>
    <property type="project" value="UniProtKB-UniRule"/>
</dbReference>
<dbReference type="EMBL" id="SZZH01000001">
    <property type="protein sequence ID" value="TKV62208.1"/>
    <property type="molecule type" value="Genomic_DNA"/>
</dbReference>
<evidence type="ECO:0000256" key="6">
    <source>
        <dbReference type="ARBA" id="ARBA00022884"/>
    </source>
</evidence>
<organism evidence="10 11">
    <name type="scientific">Nakamurella flava</name>
    <dbReference type="NCBI Taxonomy" id="2576308"/>
    <lineage>
        <taxon>Bacteria</taxon>
        <taxon>Bacillati</taxon>
        <taxon>Actinomycetota</taxon>
        <taxon>Actinomycetes</taxon>
        <taxon>Nakamurellales</taxon>
        <taxon>Nakamurellaceae</taxon>
        <taxon>Nakamurella</taxon>
    </lineage>
</organism>
<keyword evidence="7 10" id="KW-0808">Transferase</keyword>
<evidence type="ECO:0000313" key="10">
    <source>
        <dbReference type="EMBL" id="TKV62208.1"/>
    </source>
</evidence>
<keyword evidence="3 7" id="KW-0820">tRNA-binding</keyword>
<keyword evidence="2 7" id="KW-0698">rRNA processing</keyword>
<dbReference type="PANTHER" id="PTHR11953">
    <property type="entry name" value="EXOSOME COMPLEX COMPONENT"/>
    <property type="match status" value="1"/>
</dbReference>
<evidence type="ECO:0000256" key="2">
    <source>
        <dbReference type="ARBA" id="ARBA00022552"/>
    </source>
</evidence>
<evidence type="ECO:0000256" key="4">
    <source>
        <dbReference type="ARBA" id="ARBA00022694"/>
    </source>
</evidence>
<name>A0A4U6QPS0_9ACTN</name>
<gene>
    <name evidence="7" type="primary">rph</name>
    <name evidence="10" type="ORF">FDO65_06685</name>
</gene>
<dbReference type="EC" id="2.7.7.56" evidence="7"/>
<feature type="binding site" evidence="7">
    <location>
        <position position="88"/>
    </location>
    <ligand>
        <name>phosphate</name>
        <dbReference type="ChEBI" id="CHEBI:43474"/>
        <note>substrate</note>
    </ligand>
</feature>
<dbReference type="SUPFAM" id="SSF55666">
    <property type="entry name" value="Ribonuclease PH domain 2-like"/>
    <property type="match status" value="1"/>
</dbReference>